<proteinExistence type="predicted"/>
<reference evidence="4" key="1">
    <citation type="journal article" date="2019" name="Int. J. Syst. Evol. Microbiol.">
        <title>The Global Catalogue of Microorganisms (GCM) 10K type strain sequencing project: providing services to taxonomists for standard genome sequencing and annotation.</title>
        <authorList>
            <consortium name="The Broad Institute Genomics Platform"/>
            <consortium name="The Broad Institute Genome Sequencing Center for Infectious Disease"/>
            <person name="Wu L."/>
            <person name="Ma J."/>
        </authorList>
    </citation>
    <scope>NUCLEOTIDE SEQUENCE [LARGE SCALE GENOMIC DNA]</scope>
    <source>
        <strain evidence="4">JCM 15589</strain>
    </source>
</reference>
<dbReference type="Pfam" id="PF04294">
    <property type="entry name" value="VanW"/>
    <property type="match status" value="1"/>
</dbReference>
<feature type="compositionally biased region" description="Pro residues" evidence="1">
    <location>
        <begin position="1"/>
        <end position="10"/>
    </location>
</feature>
<feature type="compositionally biased region" description="Basic and acidic residues" evidence="1">
    <location>
        <begin position="18"/>
        <end position="31"/>
    </location>
</feature>
<feature type="compositionally biased region" description="Low complexity" evidence="1">
    <location>
        <begin position="103"/>
        <end position="113"/>
    </location>
</feature>
<feature type="region of interest" description="Disordered" evidence="1">
    <location>
        <begin position="103"/>
        <end position="143"/>
    </location>
</feature>
<dbReference type="InterPro" id="IPR052913">
    <property type="entry name" value="Glycopeptide_resist_protein"/>
</dbReference>
<dbReference type="Proteomes" id="UP001501138">
    <property type="component" value="Unassembled WGS sequence"/>
</dbReference>
<evidence type="ECO:0000259" key="2">
    <source>
        <dbReference type="Pfam" id="PF12229"/>
    </source>
</evidence>
<gene>
    <name evidence="3" type="ORF">GCM10009809_05890</name>
</gene>
<dbReference type="RefSeq" id="WP_344245522.1">
    <property type="nucleotide sequence ID" value="NZ_BAAAPM010000003.1"/>
</dbReference>
<feature type="compositionally biased region" description="Pro residues" evidence="1">
    <location>
        <begin position="114"/>
        <end position="133"/>
    </location>
</feature>
<comment type="caution">
    <text evidence="3">The sequence shown here is derived from an EMBL/GenBank/DDBJ whole genome shotgun (WGS) entry which is preliminary data.</text>
</comment>
<organism evidence="3 4">
    <name type="scientific">Isoptericola hypogeus</name>
    <dbReference type="NCBI Taxonomy" id="300179"/>
    <lineage>
        <taxon>Bacteria</taxon>
        <taxon>Bacillati</taxon>
        <taxon>Actinomycetota</taxon>
        <taxon>Actinomycetes</taxon>
        <taxon>Micrococcales</taxon>
        <taxon>Promicromonosporaceae</taxon>
        <taxon>Isoptericola</taxon>
    </lineage>
</organism>
<dbReference type="Pfam" id="PF12229">
    <property type="entry name" value="PG_binding_4"/>
    <property type="match status" value="1"/>
</dbReference>
<feature type="compositionally biased region" description="Basic and acidic residues" evidence="1">
    <location>
        <begin position="714"/>
        <end position="730"/>
    </location>
</feature>
<name>A0ABP4UV41_9MICO</name>
<dbReference type="PANTHER" id="PTHR35788:SF1">
    <property type="entry name" value="EXPORTED PROTEIN"/>
    <property type="match status" value="1"/>
</dbReference>
<evidence type="ECO:0000313" key="4">
    <source>
        <dbReference type="Proteomes" id="UP001501138"/>
    </source>
</evidence>
<sequence length="730" mass="74243">MGHPTEPAPEPSAGTPGPRDEDPSRPGEDPSRPGGDQSRTGEDSGEHGPATGADAPYEPAVRLYEQRVIATVPAPTASGGDAGEPTQALPVVAATAPAAASGFAPTGASAPGSPVDPPGTPAAPPGGDQPPASPLDGLSGDGAPSRAPRVALWSGIGLVVLAGVYAGAQWAVADTVPKETTVAGVDVGGLTEPQAVSALEEGLGPRAAEPIAVQAGEASSTIDPASGGLTFDAAATVDGLTGFSLSPARLWEHVVGGGETAPAVDVDDAQLDATVDGLQETLAVAPVDGTVSFDGGKPVATDAEDGSELVVAEASDVIASGWLVEPGPFELPTEAVTPAIDQADTDAALAQAETITGEPVMVTVGDQTVELPGRAIGRATSFEPADGALSPQFDGEKLVSAVVDRTDDLLTEPDDAHFEFSGGRPVVVGGTTGTTLDPDATAKAVGDAALGDDRAVELELTEQDPEYTAAELEGIGVEEVVASFSTPLTSDTVRTQNLIRGAELVTGAFVPPGETFSLLDTLSPITVENGFVASGVVSNGVHTEGVGGGLSQMATTTYNAGFMAGYDDAGHQPHSYWFSRYPAGREATIYVGAIDMKFTNDTPYGAVMQSWVSGGEIHVAIWSSPYWDVDYQAGDKQNVVPTTTVHSSGADCEYYPAGNDGFTITNYRQVSHDGKTEKDESYTWTYKPDNGVVCDEPKADRGTDRDDDAGGGSGKDDTGDDAGRDESSEG</sequence>
<dbReference type="InterPro" id="IPR022029">
    <property type="entry name" value="YoaR-like_PG-bd"/>
</dbReference>
<dbReference type="PANTHER" id="PTHR35788">
    <property type="entry name" value="EXPORTED PROTEIN-RELATED"/>
    <property type="match status" value="1"/>
</dbReference>
<feature type="region of interest" description="Disordered" evidence="1">
    <location>
        <begin position="672"/>
        <end position="730"/>
    </location>
</feature>
<dbReference type="InterPro" id="IPR007391">
    <property type="entry name" value="Vancomycin_resist_VanW"/>
</dbReference>
<feature type="region of interest" description="Disordered" evidence="1">
    <location>
        <begin position="1"/>
        <end position="62"/>
    </location>
</feature>
<feature type="compositionally biased region" description="Basic and acidic residues" evidence="1">
    <location>
        <begin position="672"/>
        <end position="681"/>
    </location>
</feature>
<evidence type="ECO:0000256" key="1">
    <source>
        <dbReference type="SAM" id="MobiDB-lite"/>
    </source>
</evidence>
<protein>
    <submittedName>
        <fullName evidence="3">VanW family protein</fullName>
    </submittedName>
</protein>
<feature type="domain" description="YoaR-like putative peptidoglycan binding" evidence="2">
    <location>
        <begin position="384"/>
        <end position="452"/>
    </location>
</feature>
<evidence type="ECO:0000313" key="3">
    <source>
        <dbReference type="EMBL" id="GAA1712584.1"/>
    </source>
</evidence>
<dbReference type="EMBL" id="BAAAPM010000003">
    <property type="protein sequence ID" value="GAA1712584.1"/>
    <property type="molecule type" value="Genomic_DNA"/>
</dbReference>
<keyword evidence="4" id="KW-1185">Reference proteome</keyword>
<feature type="compositionally biased region" description="Basic and acidic residues" evidence="1">
    <location>
        <begin position="695"/>
        <end position="704"/>
    </location>
</feature>
<accession>A0ABP4UV41</accession>